<evidence type="ECO:0000256" key="2">
    <source>
        <dbReference type="ARBA" id="ARBA00022448"/>
    </source>
</evidence>
<reference evidence="6 7" key="1">
    <citation type="submission" date="2019-03" db="EMBL/GenBank/DDBJ databases">
        <title>Genomic Encyclopedia of Type Strains, Phase IV (KMG-IV): sequencing the most valuable type-strain genomes for metagenomic binning, comparative biology and taxonomic classification.</title>
        <authorList>
            <person name="Goeker M."/>
        </authorList>
    </citation>
    <scope>NUCLEOTIDE SEQUENCE [LARGE SCALE GENOMIC DNA]</scope>
    <source>
        <strain evidence="6 7">DSM 18555</strain>
    </source>
</reference>
<evidence type="ECO:0000256" key="1">
    <source>
        <dbReference type="ARBA" id="ARBA00007787"/>
    </source>
</evidence>
<evidence type="ECO:0000259" key="5">
    <source>
        <dbReference type="Pfam" id="PF00462"/>
    </source>
</evidence>
<dbReference type="EMBL" id="SNWF01000010">
    <property type="protein sequence ID" value="TDN87454.1"/>
    <property type="molecule type" value="Genomic_DNA"/>
</dbReference>
<accession>A0A4R6G1R8</accession>
<sequence>MAKVTIYGTQWCGYCQSAERLLQRKGVTDIAKIDVDQDQAAFKAMAERTGRRMVPQIFIGDLHVGGFDDLSALDRGGQLDKLLQQ</sequence>
<dbReference type="GO" id="GO:0015038">
    <property type="term" value="F:glutathione disulfide oxidoreductase activity"/>
    <property type="evidence" value="ECO:0007669"/>
    <property type="project" value="UniProtKB-UniRule"/>
</dbReference>
<dbReference type="SUPFAM" id="SSF52833">
    <property type="entry name" value="Thioredoxin-like"/>
    <property type="match status" value="1"/>
</dbReference>
<dbReference type="PANTHER" id="PTHR45694">
    <property type="entry name" value="GLUTAREDOXIN 2"/>
    <property type="match status" value="1"/>
</dbReference>
<evidence type="ECO:0000313" key="7">
    <source>
        <dbReference type="Proteomes" id="UP000294737"/>
    </source>
</evidence>
<dbReference type="Pfam" id="PF00462">
    <property type="entry name" value="Glutaredoxin"/>
    <property type="match status" value="1"/>
</dbReference>
<dbReference type="GO" id="GO:0005737">
    <property type="term" value="C:cytoplasm"/>
    <property type="evidence" value="ECO:0007669"/>
    <property type="project" value="TreeGrafter"/>
</dbReference>
<keyword evidence="4" id="KW-0963">Cytoplasm</keyword>
<evidence type="ECO:0000256" key="4">
    <source>
        <dbReference type="RuleBase" id="RU364065"/>
    </source>
</evidence>
<feature type="domain" description="Glutaredoxin" evidence="5">
    <location>
        <begin position="4"/>
        <end position="64"/>
    </location>
</feature>
<evidence type="ECO:0000256" key="3">
    <source>
        <dbReference type="ARBA" id="ARBA00022982"/>
    </source>
</evidence>
<dbReference type="OrthoDB" id="8991911at2"/>
<dbReference type="GO" id="GO:0045454">
    <property type="term" value="P:cell redox homeostasis"/>
    <property type="evidence" value="ECO:0007669"/>
    <property type="project" value="InterPro"/>
</dbReference>
<evidence type="ECO:0000313" key="6">
    <source>
        <dbReference type="EMBL" id="TDN87454.1"/>
    </source>
</evidence>
<dbReference type="Gene3D" id="3.40.30.10">
    <property type="entry name" value="Glutaredoxin"/>
    <property type="match status" value="1"/>
</dbReference>
<comment type="function">
    <text evidence="4">Has a glutathione-disulfide oxidoreductase activity in the presence of NADPH and glutathione reductase. Reduces low molecular weight disulfides and proteins.</text>
</comment>
<dbReference type="RefSeq" id="WP_112992652.1">
    <property type="nucleotide sequence ID" value="NZ_PTLZ01000003.1"/>
</dbReference>
<dbReference type="PRINTS" id="PR00160">
    <property type="entry name" value="GLUTAREDOXIN"/>
</dbReference>
<keyword evidence="2 4" id="KW-0813">Transport</keyword>
<dbReference type="CDD" id="cd03418">
    <property type="entry name" value="GRX_GRXb_1_3_like"/>
    <property type="match status" value="1"/>
</dbReference>
<organism evidence="6 7">
    <name type="scientific">Herminiimonas fonticola</name>
    <dbReference type="NCBI Taxonomy" id="303380"/>
    <lineage>
        <taxon>Bacteria</taxon>
        <taxon>Pseudomonadati</taxon>
        <taxon>Pseudomonadota</taxon>
        <taxon>Betaproteobacteria</taxon>
        <taxon>Burkholderiales</taxon>
        <taxon>Oxalobacteraceae</taxon>
        <taxon>Herminiimonas</taxon>
    </lineage>
</organism>
<dbReference type="InterPro" id="IPR014025">
    <property type="entry name" value="Glutaredoxin_subgr"/>
</dbReference>
<comment type="similarity">
    <text evidence="1 4">Belongs to the glutaredoxin family.</text>
</comment>
<protein>
    <recommendedName>
        <fullName evidence="4">Glutaredoxin</fullName>
    </recommendedName>
</protein>
<comment type="caution">
    <text evidence="6">The sequence shown here is derived from an EMBL/GenBank/DDBJ whole genome shotgun (WGS) entry which is preliminary data.</text>
</comment>
<dbReference type="Proteomes" id="UP000294737">
    <property type="component" value="Unassembled WGS sequence"/>
</dbReference>
<dbReference type="AlphaFoldDB" id="A0A4R6G1R8"/>
<dbReference type="PROSITE" id="PS51354">
    <property type="entry name" value="GLUTAREDOXIN_2"/>
    <property type="match status" value="1"/>
</dbReference>
<gene>
    <name evidence="6" type="ORF">EV677_2974</name>
</gene>
<keyword evidence="7" id="KW-1185">Reference proteome</keyword>
<dbReference type="PANTHER" id="PTHR45694:SF18">
    <property type="entry name" value="GLUTAREDOXIN-1-RELATED"/>
    <property type="match status" value="1"/>
</dbReference>
<dbReference type="GO" id="GO:0034599">
    <property type="term" value="P:cellular response to oxidative stress"/>
    <property type="evidence" value="ECO:0007669"/>
    <property type="project" value="TreeGrafter"/>
</dbReference>
<keyword evidence="4" id="KW-0676">Redox-active center</keyword>
<dbReference type="InterPro" id="IPR002109">
    <property type="entry name" value="Glutaredoxin"/>
</dbReference>
<dbReference type="InterPro" id="IPR036249">
    <property type="entry name" value="Thioredoxin-like_sf"/>
</dbReference>
<dbReference type="NCBIfam" id="TIGR02181">
    <property type="entry name" value="GRX_bact"/>
    <property type="match status" value="1"/>
</dbReference>
<proteinExistence type="inferred from homology"/>
<keyword evidence="3 4" id="KW-0249">Electron transport</keyword>
<dbReference type="InterPro" id="IPR011900">
    <property type="entry name" value="GRX_bact"/>
</dbReference>
<name>A0A4R6G1R8_9BURK</name>